<name>A0A9D1JTQ6_9FIRM</name>
<dbReference type="AlphaFoldDB" id="A0A9D1JTQ6"/>
<reference evidence="1" key="1">
    <citation type="submission" date="2020-10" db="EMBL/GenBank/DDBJ databases">
        <authorList>
            <person name="Gilroy R."/>
        </authorList>
    </citation>
    <scope>NUCLEOTIDE SEQUENCE</scope>
    <source>
        <strain evidence="1">ChiBcec16-1751</strain>
    </source>
</reference>
<comment type="caution">
    <text evidence="1">The sequence shown here is derived from an EMBL/GenBank/DDBJ whole genome shotgun (WGS) entry which is preliminary data.</text>
</comment>
<sequence length="126" mass="13678">MKKKRIRIGAICVIAILLLGAVVLVKNNISISTGTCIAADNGEYLVVLGQSPVVMHQRTGKKTVFSGLNTGDKILILHDGIDTSYPGQTGLYFLLKLSDGEESDVPEKIMDELQELGWLHQTDAEP</sequence>
<evidence type="ECO:0000313" key="2">
    <source>
        <dbReference type="Proteomes" id="UP000886741"/>
    </source>
</evidence>
<evidence type="ECO:0000313" key="1">
    <source>
        <dbReference type="EMBL" id="HIS65665.1"/>
    </source>
</evidence>
<proteinExistence type="predicted"/>
<dbReference type="Proteomes" id="UP000886741">
    <property type="component" value="Unassembled WGS sequence"/>
</dbReference>
<dbReference type="EMBL" id="DVJJ01000149">
    <property type="protein sequence ID" value="HIS65665.1"/>
    <property type="molecule type" value="Genomic_DNA"/>
</dbReference>
<organism evidence="1 2">
    <name type="scientific">Candidatus Avoscillospira avistercoris</name>
    <dbReference type="NCBI Taxonomy" id="2840707"/>
    <lineage>
        <taxon>Bacteria</taxon>
        <taxon>Bacillati</taxon>
        <taxon>Bacillota</taxon>
        <taxon>Clostridia</taxon>
        <taxon>Eubacteriales</taxon>
        <taxon>Oscillospiraceae</taxon>
        <taxon>Oscillospiraceae incertae sedis</taxon>
        <taxon>Candidatus Avoscillospira</taxon>
    </lineage>
</organism>
<reference evidence="1" key="2">
    <citation type="journal article" date="2021" name="PeerJ">
        <title>Extensive microbial diversity within the chicken gut microbiome revealed by metagenomics and culture.</title>
        <authorList>
            <person name="Gilroy R."/>
            <person name="Ravi A."/>
            <person name="Getino M."/>
            <person name="Pursley I."/>
            <person name="Horton D.L."/>
            <person name="Alikhan N.F."/>
            <person name="Baker D."/>
            <person name="Gharbi K."/>
            <person name="Hall N."/>
            <person name="Watson M."/>
            <person name="Adriaenssens E.M."/>
            <person name="Foster-Nyarko E."/>
            <person name="Jarju S."/>
            <person name="Secka A."/>
            <person name="Antonio M."/>
            <person name="Oren A."/>
            <person name="Chaudhuri R.R."/>
            <person name="La Ragione R."/>
            <person name="Hildebrand F."/>
            <person name="Pallen M.J."/>
        </authorList>
    </citation>
    <scope>NUCLEOTIDE SEQUENCE</scope>
    <source>
        <strain evidence="1">ChiBcec16-1751</strain>
    </source>
</reference>
<protein>
    <submittedName>
        <fullName evidence="1">Uncharacterized protein</fullName>
    </submittedName>
</protein>
<gene>
    <name evidence="1" type="ORF">IAA83_09930</name>
</gene>
<accession>A0A9D1JTQ6</accession>